<keyword evidence="2 4" id="KW-0238">DNA-binding</keyword>
<protein>
    <submittedName>
        <fullName evidence="6">DNA-binding transcriptional regulator, AcrR family</fullName>
    </submittedName>
</protein>
<dbReference type="Proteomes" id="UP000199645">
    <property type="component" value="Unassembled WGS sequence"/>
</dbReference>
<evidence type="ECO:0000256" key="4">
    <source>
        <dbReference type="PROSITE-ProRule" id="PRU00335"/>
    </source>
</evidence>
<dbReference type="InterPro" id="IPR001647">
    <property type="entry name" value="HTH_TetR"/>
</dbReference>
<dbReference type="PROSITE" id="PS50977">
    <property type="entry name" value="HTH_TETR_2"/>
    <property type="match status" value="1"/>
</dbReference>
<keyword evidence="3" id="KW-0804">Transcription</keyword>
<dbReference type="Gene3D" id="1.10.357.10">
    <property type="entry name" value="Tetracycline Repressor, domain 2"/>
    <property type="match status" value="1"/>
</dbReference>
<proteinExistence type="predicted"/>
<dbReference type="SUPFAM" id="SSF46689">
    <property type="entry name" value="Homeodomain-like"/>
    <property type="match status" value="1"/>
</dbReference>
<keyword evidence="1" id="KW-0805">Transcription regulation</keyword>
<name>A0A1I2I9G3_9ACTN</name>
<feature type="DNA-binding region" description="H-T-H motif" evidence="4">
    <location>
        <begin position="35"/>
        <end position="54"/>
    </location>
</feature>
<dbReference type="PANTHER" id="PTHR30055:SF234">
    <property type="entry name" value="HTH-TYPE TRANSCRIPTIONAL REGULATOR BETI"/>
    <property type="match status" value="1"/>
</dbReference>
<evidence type="ECO:0000256" key="2">
    <source>
        <dbReference type="ARBA" id="ARBA00023125"/>
    </source>
</evidence>
<dbReference type="OrthoDB" id="3192968at2"/>
<dbReference type="PRINTS" id="PR00455">
    <property type="entry name" value="HTHTETR"/>
</dbReference>
<organism evidence="6 7">
    <name type="scientific">Actinoplanes philippinensis</name>
    <dbReference type="NCBI Taxonomy" id="35752"/>
    <lineage>
        <taxon>Bacteria</taxon>
        <taxon>Bacillati</taxon>
        <taxon>Actinomycetota</taxon>
        <taxon>Actinomycetes</taxon>
        <taxon>Micromonosporales</taxon>
        <taxon>Micromonosporaceae</taxon>
        <taxon>Actinoplanes</taxon>
    </lineage>
</organism>
<keyword evidence="7" id="KW-1185">Reference proteome</keyword>
<dbReference type="InterPro" id="IPR036271">
    <property type="entry name" value="Tet_transcr_reg_TetR-rel_C_sf"/>
</dbReference>
<dbReference type="InterPro" id="IPR049445">
    <property type="entry name" value="TetR_SbtR-like_C"/>
</dbReference>
<feature type="domain" description="HTH tetR-type" evidence="5">
    <location>
        <begin position="13"/>
        <end position="72"/>
    </location>
</feature>
<dbReference type="SUPFAM" id="SSF48498">
    <property type="entry name" value="Tetracyclin repressor-like, C-terminal domain"/>
    <property type="match status" value="1"/>
</dbReference>
<dbReference type="PANTHER" id="PTHR30055">
    <property type="entry name" value="HTH-TYPE TRANSCRIPTIONAL REGULATOR RUTR"/>
    <property type="match status" value="1"/>
</dbReference>
<evidence type="ECO:0000259" key="5">
    <source>
        <dbReference type="PROSITE" id="PS50977"/>
    </source>
</evidence>
<dbReference type="Pfam" id="PF00440">
    <property type="entry name" value="TetR_N"/>
    <property type="match status" value="1"/>
</dbReference>
<accession>A0A1I2I9G3</accession>
<dbReference type="RefSeq" id="WP_093618034.1">
    <property type="nucleotide sequence ID" value="NZ_BOMT01000053.1"/>
</dbReference>
<sequence>MKAETTRLRADAQRNRDHIVSVARVVFAEIGPGAPMDEIARRAGVGVGTLYRRFPDRGSLLRAVALEGFSAILADARAALDEEPAAWDALTRIVRRAVDLRFSTQLTMLDERTRQALKDAPEFRHIRAAVHDMVEDLVERAQAEGSMRSDVGAGDVLAMVSLLLKPPPSRSEEMSDLLMRRCLGLILDGLHSGRRSALPGEPISIAGLRLDS</sequence>
<dbReference type="STRING" id="35752.SAMN05421541_109298"/>
<gene>
    <name evidence="6" type="ORF">SAMN05421541_109298</name>
</gene>
<evidence type="ECO:0000313" key="6">
    <source>
        <dbReference type="EMBL" id="SFF37201.1"/>
    </source>
</evidence>
<dbReference type="GO" id="GO:0000976">
    <property type="term" value="F:transcription cis-regulatory region binding"/>
    <property type="evidence" value="ECO:0007669"/>
    <property type="project" value="TreeGrafter"/>
</dbReference>
<dbReference type="EMBL" id="FONV01000009">
    <property type="protein sequence ID" value="SFF37201.1"/>
    <property type="molecule type" value="Genomic_DNA"/>
</dbReference>
<evidence type="ECO:0000313" key="7">
    <source>
        <dbReference type="Proteomes" id="UP000199645"/>
    </source>
</evidence>
<evidence type="ECO:0000256" key="3">
    <source>
        <dbReference type="ARBA" id="ARBA00023163"/>
    </source>
</evidence>
<evidence type="ECO:0000256" key="1">
    <source>
        <dbReference type="ARBA" id="ARBA00023015"/>
    </source>
</evidence>
<dbReference type="InterPro" id="IPR009057">
    <property type="entry name" value="Homeodomain-like_sf"/>
</dbReference>
<dbReference type="InterPro" id="IPR050109">
    <property type="entry name" value="HTH-type_TetR-like_transc_reg"/>
</dbReference>
<dbReference type="AlphaFoldDB" id="A0A1I2I9G3"/>
<reference evidence="6 7" key="1">
    <citation type="submission" date="2016-10" db="EMBL/GenBank/DDBJ databases">
        <authorList>
            <person name="de Groot N.N."/>
        </authorList>
    </citation>
    <scope>NUCLEOTIDE SEQUENCE [LARGE SCALE GENOMIC DNA]</scope>
    <source>
        <strain evidence="6 7">DSM 43019</strain>
    </source>
</reference>
<dbReference type="Pfam" id="PF21597">
    <property type="entry name" value="TetR_C_43"/>
    <property type="match status" value="1"/>
</dbReference>
<dbReference type="GO" id="GO:0003700">
    <property type="term" value="F:DNA-binding transcription factor activity"/>
    <property type="evidence" value="ECO:0007669"/>
    <property type="project" value="TreeGrafter"/>
</dbReference>